<feature type="transmembrane region" description="Helical" evidence="1">
    <location>
        <begin position="72"/>
        <end position="93"/>
    </location>
</feature>
<sequence>MRKYVIMCFLSSMYILVGKMLIFLLADQHALGNTSIYPFFNNAYYIIGVIIVIWTVKMIYRKGFHRNKKELIIDYLIYIVIVLLVYTLTNMIIDKYLAHLMGL</sequence>
<keyword evidence="1" id="KW-0812">Transmembrane</keyword>
<dbReference type="Proteomes" id="UP000036834">
    <property type="component" value="Unassembled WGS sequence"/>
</dbReference>
<evidence type="ECO:0000313" key="2">
    <source>
        <dbReference type="EMBL" id="GED67410.1"/>
    </source>
</evidence>
<reference evidence="4" key="1">
    <citation type="submission" date="2015-07" db="EMBL/GenBank/DDBJ databases">
        <title>Genome sequencing project for genomic taxonomy and phylogenomics of Bacillus-like bacteria.</title>
        <authorList>
            <person name="Liu B."/>
            <person name="Wang J."/>
            <person name="Zhu Y."/>
            <person name="Liu G."/>
            <person name="Chen Q."/>
            <person name="Chen Z."/>
            <person name="Lan J."/>
            <person name="Che J."/>
            <person name="Ge C."/>
            <person name="Shi H."/>
            <person name="Pan Z."/>
            <person name="Liu X."/>
        </authorList>
    </citation>
    <scope>NUCLEOTIDE SEQUENCE [LARGE SCALE GENOMIC DNA]</scope>
    <source>
        <strain evidence="4">DSM 9887</strain>
    </source>
</reference>
<gene>
    <name evidence="3" type="ORF">ADS79_23565</name>
    <name evidence="2" type="ORF">BRE01_11120</name>
</gene>
<evidence type="ECO:0000313" key="3">
    <source>
        <dbReference type="EMBL" id="KNB71734.1"/>
    </source>
</evidence>
<proteinExistence type="predicted"/>
<feature type="transmembrane region" description="Helical" evidence="1">
    <location>
        <begin position="42"/>
        <end position="60"/>
    </location>
</feature>
<evidence type="ECO:0000256" key="1">
    <source>
        <dbReference type="SAM" id="Phobius"/>
    </source>
</evidence>
<dbReference type="STRING" id="54915.ADS79_23565"/>
<accession>A0A0K9YSN0</accession>
<evidence type="ECO:0000313" key="4">
    <source>
        <dbReference type="Proteomes" id="UP000036834"/>
    </source>
</evidence>
<dbReference type="EMBL" id="BJON01000004">
    <property type="protein sequence ID" value="GED67410.1"/>
    <property type="molecule type" value="Genomic_DNA"/>
</dbReference>
<dbReference type="PATRIC" id="fig|54915.3.peg.3851"/>
<protein>
    <submittedName>
        <fullName evidence="3">Uncharacterized protein</fullName>
    </submittedName>
</protein>
<dbReference type="EMBL" id="LGIQ01000009">
    <property type="protein sequence ID" value="KNB71734.1"/>
    <property type="molecule type" value="Genomic_DNA"/>
</dbReference>
<comment type="caution">
    <text evidence="3">The sequence shown here is derived from an EMBL/GenBank/DDBJ whole genome shotgun (WGS) entry which is preliminary data.</text>
</comment>
<reference evidence="2 5" key="3">
    <citation type="submission" date="2019-06" db="EMBL/GenBank/DDBJ databases">
        <title>Whole genome shotgun sequence of Brevibacillus reuszeri NBRC 15719.</title>
        <authorList>
            <person name="Hosoyama A."/>
            <person name="Uohara A."/>
            <person name="Ohji S."/>
            <person name="Ichikawa N."/>
        </authorList>
    </citation>
    <scope>NUCLEOTIDE SEQUENCE [LARGE SCALE GENOMIC DNA]</scope>
    <source>
        <strain evidence="2 5">NBRC 15719</strain>
    </source>
</reference>
<evidence type="ECO:0000313" key="5">
    <source>
        <dbReference type="Proteomes" id="UP000319578"/>
    </source>
</evidence>
<organism evidence="3 4">
    <name type="scientific">Brevibacillus reuszeri</name>
    <dbReference type="NCBI Taxonomy" id="54915"/>
    <lineage>
        <taxon>Bacteria</taxon>
        <taxon>Bacillati</taxon>
        <taxon>Bacillota</taxon>
        <taxon>Bacilli</taxon>
        <taxon>Bacillales</taxon>
        <taxon>Paenibacillaceae</taxon>
        <taxon>Brevibacillus</taxon>
    </lineage>
</organism>
<keyword evidence="1" id="KW-1133">Transmembrane helix</keyword>
<keyword evidence="1" id="KW-0472">Membrane</keyword>
<name>A0A0K9YSN0_9BACL</name>
<dbReference type="AlphaFoldDB" id="A0A0K9YSN0"/>
<dbReference type="Proteomes" id="UP000319578">
    <property type="component" value="Unassembled WGS sequence"/>
</dbReference>
<keyword evidence="5" id="KW-1185">Reference proteome</keyword>
<dbReference type="OrthoDB" id="9941829at2"/>
<reference evidence="3" key="2">
    <citation type="submission" date="2015-07" db="EMBL/GenBank/DDBJ databases">
        <title>MeaNS - Measles Nucleotide Surveillance Program.</title>
        <authorList>
            <person name="Tran T."/>
            <person name="Druce J."/>
        </authorList>
    </citation>
    <scope>NUCLEOTIDE SEQUENCE</scope>
    <source>
        <strain evidence="3">DSM 9887</strain>
    </source>
</reference>